<reference evidence="3 4" key="1">
    <citation type="submission" date="2018-06" db="EMBL/GenBank/DDBJ databases">
        <title>Extensive metabolic versatility and redundancy in microbially diverse, dynamic hydrothermal sediments.</title>
        <authorList>
            <person name="Dombrowski N."/>
            <person name="Teske A."/>
            <person name="Baker B.J."/>
        </authorList>
    </citation>
    <scope>NUCLEOTIDE SEQUENCE [LARGE SCALE GENOMIC DNA]</scope>
    <source>
        <strain evidence="3">B36_G15</strain>
    </source>
</reference>
<proteinExistence type="predicted"/>
<name>A0A660SIG5_UNCW3</name>
<dbReference type="AlphaFoldDB" id="A0A660SIG5"/>
<comment type="caution">
    <text evidence="3">The sequence shown here is derived from an EMBL/GenBank/DDBJ whole genome shotgun (WGS) entry which is preliminary data.</text>
</comment>
<feature type="domain" description="Putative zinc-finger" evidence="2">
    <location>
        <begin position="6"/>
        <end position="40"/>
    </location>
</feature>
<dbReference type="Pfam" id="PF13490">
    <property type="entry name" value="zf-HC2"/>
    <property type="match status" value="1"/>
</dbReference>
<dbReference type="SUPFAM" id="SSF74653">
    <property type="entry name" value="TolA/TonB C-terminal domain"/>
    <property type="match status" value="1"/>
</dbReference>
<sequence length="193" mass="22253">MVDERCRKIRELLSGFLDGELNEAEQKLVEDHLIECPLCQKHLARLQDLDQIIKEIEVERPSHDFHLRLARRLKQEYDLRRPRPYLPFLNRLIPLAAAAAVIIIILLSTHLFFYHPAFKAKGLKPERRIGVTVELDSLGRVVSADLEHSTGSDSLDSLLLEKIRARKFPHLLEGGKGFPAQRRLYLPLPKDTQ</sequence>
<evidence type="ECO:0000313" key="3">
    <source>
        <dbReference type="EMBL" id="RKX70332.1"/>
    </source>
</evidence>
<accession>A0A660SIG5</accession>
<dbReference type="EMBL" id="QNBE01000042">
    <property type="protein sequence ID" value="RKX70332.1"/>
    <property type="molecule type" value="Genomic_DNA"/>
</dbReference>
<gene>
    <name evidence="3" type="ORF">DRP53_05270</name>
</gene>
<keyword evidence="1" id="KW-0472">Membrane</keyword>
<feature type="transmembrane region" description="Helical" evidence="1">
    <location>
        <begin position="92"/>
        <end position="114"/>
    </location>
</feature>
<evidence type="ECO:0000256" key="1">
    <source>
        <dbReference type="SAM" id="Phobius"/>
    </source>
</evidence>
<dbReference type="InterPro" id="IPR027383">
    <property type="entry name" value="Znf_put"/>
</dbReference>
<dbReference type="Proteomes" id="UP000268469">
    <property type="component" value="Unassembled WGS sequence"/>
</dbReference>
<protein>
    <recommendedName>
        <fullName evidence="2">Putative zinc-finger domain-containing protein</fullName>
    </recommendedName>
</protein>
<dbReference type="Gene3D" id="1.10.10.1320">
    <property type="entry name" value="Anti-sigma factor, zinc-finger domain"/>
    <property type="match status" value="1"/>
</dbReference>
<organism evidence="3 4">
    <name type="scientific">candidate division WOR-3 bacterium</name>
    <dbReference type="NCBI Taxonomy" id="2052148"/>
    <lineage>
        <taxon>Bacteria</taxon>
        <taxon>Bacteria division WOR-3</taxon>
    </lineage>
</organism>
<evidence type="ECO:0000313" key="4">
    <source>
        <dbReference type="Proteomes" id="UP000268469"/>
    </source>
</evidence>
<evidence type="ECO:0000259" key="2">
    <source>
        <dbReference type="Pfam" id="PF13490"/>
    </source>
</evidence>
<keyword evidence="1" id="KW-0812">Transmembrane</keyword>
<dbReference type="InterPro" id="IPR041916">
    <property type="entry name" value="Anti_sigma_zinc_sf"/>
</dbReference>
<keyword evidence="1" id="KW-1133">Transmembrane helix</keyword>